<dbReference type="Pfam" id="PF04672">
    <property type="entry name" value="Methyltransf_19"/>
    <property type="match status" value="1"/>
</dbReference>
<keyword evidence="1" id="KW-0489">Methyltransferase</keyword>
<dbReference type="InterPro" id="IPR029063">
    <property type="entry name" value="SAM-dependent_MTases_sf"/>
</dbReference>
<dbReference type="Gene3D" id="3.40.50.150">
    <property type="entry name" value="Vaccinia Virus protein VP39"/>
    <property type="match status" value="1"/>
</dbReference>
<dbReference type="EMBL" id="CP114203">
    <property type="protein sequence ID" value="WAU03823.1"/>
    <property type="molecule type" value="Genomic_DNA"/>
</dbReference>
<dbReference type="SUPFAM" id="SSF53335">
    <property type="entry name" value="S-adenosyl-L-methionine-dependent methyltransferases"/>
    <property type="match status" value="1"/>
</dbReference>
<sequence length="274" mass="31051">MSQGEPPQHEVRPVDTENPSVARMYDYYLGGRNNYEVDRAACAALSAQAPSTEILAQNNRRFLRRVVHVLAAEYGVRQFIDHGSGLPTQDNVHEVAQRVHPDARVIYIDNDPIVLAHGKALLKTDENTDVIRADMRDTERIFAHPSVKRLIDPTQPTAALFVSVLHCIPDEDNPGRLVRDVARRLGAGNFMVICQLVSDEPRVRTWVTEFMRESTGGNWGRVRERYEVDRYFDEMEVLPPGELVDVSKWRPEDLAPKQPGDEWIEYGGVARILG</sequence>
<proteinExistence type="predicted"/>
<evidence type="ECO:0000313" key="2">
    <source>
        <dbReference type="Proteomes" id="UP001210169"/>
    </source>
</evidence>
<organism evidence="1 2">
    <name type="scientific">Streptomyces nigrescens</name>
    <dbReference type="NCBI Taxonomy" id="1920"/>
    <lineage>
        <taxon>Bacteria</taxon>
        <taxon>Bacillati</taxon>
        <taxon>Actinomycetota</taxon>
        <taxon>Actinomycetes</taxon>
        <taxon>Kitasatosporales</taxon>
        <taxon>Streptomycetaceae</taxon>
        <taxon>Streptomyces</taxon>
    </lineage>
</organism>
<keyword evidence="2" id="KW-1185">Reference proteome</keyword>
<gene>
    <name evidence="1" type="ORF">STRNI_002018</name>
</gene>
<dbReference type="RefSeq" id="WP_277411030.1">
    <property type="nucleotide sequence ID" value="NZ_CP114203.1"/>
</dbReference>
<protein>
    <submittedName>
        <fullName evidence="1">SAM-dependent methyltransferase</fullName>
    </submittedName>
</protein>
<dbReference type="GeneID" id="301331205"/>
<dbReference type="PIRSF" id="PIRSF017393">
    <property type="entry name" value="MTase_SAV2177"/>
    <property type="match status" value="1"/>
</dbReference>
<accession>A0ABY7IXV8</accession>
<dbReference type="Proteomes" id="UP001210169">
    <property type="component" value="Chromosome"/>
</dbReference>
<dbReference type="GO" id="GO:0008168">
    <property type="term" value="F:methyltransferase activity"/>
    <property type="evidence" value="ECO:0007669"/>
    <property type="project" value="UniProtKB-KW"/>
</dbReference>
<evidence type="ECO:0000313" key="1">
    <source>
        <dbReference type="EMBL" id="WAU03823.1"/>
    </source>
</evidence>
<name>A0ABY7IXV8_STRNI</name>
<dbReference type="InterPro" id="IPR006764">
    <property type="entry name" value="SAM_dep_MeTrfase_SAV2177_type"/>
</dbReference>
<keyword evidence="1" id="KW-0808">Transferase</keyword>
<dbReference type="GO" id="GO:0032259">
    <property type="term" value="P:methylation"/>
    <property type="evidence" value="ECO:0007669"/>
    <property type="project" value="UniProtKB-KW"/>
</dbReference>
<reference evidence="1 2" key="1">
    <citation type="submission" date="2022-12" db="EMBL/GenBank/DDBJ databases">
        <authorList>
            <person name="Ruckert C."/>
            <person name="Busche T."/>
            <person name="Kalinowski J."/>
            <person name="Wittmann C."/>
        </authorList>
    </citation>
    <scope>NUCLEOTIDE SEQUENCE [LARGE SCALE GENOMIC DNA]</scope>
    <source>
        <strain evidence="1 2">DSM 40276</strain>
    </source>
</reference>